<accession>A0ACB7PHI3</accession>
<name>A0ACB7PHI3_9PEZI</name>
<reference evidence="1 2" key="1">
    <citation type="journal article" date="2021" name="Nat. Commun.">
        <title>Genetic determinants of endophytism in the Arabidopsis root mycobiome.</title>
        <authorList>
            <person name="Mesny F."/>
            <person name="Miyauchi S."/>
            <person name="Thiergart T."/>
            <person name="Pickel B."/>
            <person name="Atanasova L."/>
            <person name="Karlsson M."/>
            <person name="Huettel B."/>
            <person name="Barry K.W."/>
            <person name="Haridas S."/>
            <person name="Chen C."/>
            <person name="Bauer D."/>
            <person name="Andreopoulos W."/>
            <person name="Pangilinan J."/>
            <person name="LaButti K."/>
            <person name="Riley R."/>
            <person name="Lipzen A."/>
            <person name="Clum A."/>
            <person name="Drula E."/>
            <person name="Henrissat B."/>
            <person name="Kohler A."/>
            <person name="Grigoriev I.V."/>
            <person name="Martin F.M."/>
            <person name="Hacquard S."/>
        </authorList>
    </citation>
    <scope>NUCLEOTIDE SEQUENCE [LARGE SCALE GENOMIC DNA]</scope>
    <source>
        <strain evidence="1 2">MPI-SDFR-AT-0079</strain>
    </source>
</reference>
<evidence type="ECO:0000313" key="1">
    <source>
        <dbReference type="EMBL" id="KAH6641052.1"/>
    </source>
</evidence>
<gene>
    <name evidence="1" type="ORF">F5144DRAFT_562376</name>
</gene>
<protein>
    <submittedName>
        <fullName evidence="1">Uncharacterized protein</fullName>
    </submittedName>
</protein>
<keyword evidence="2" id="KW-1185">Reference proteome</keyword>
<sequence>MKFSVDNLVLAAALLLAGGKGAMAYDCSVMQCFEDHGGSLPTPQTLPYCYGDDMVFGYEGSDAVCRCYKNGCNVFQSRCSDRGWRVYTLGGCNCSGPSAC</sequence>
<comment type="caution">
    <text evidence="1">The sequence shown here is derived from an EMBL/GenBank/DDBJ whole genome shotgun (WGS) entry which is preliminary data.</text>
</comment>
<evidence type="ECO:0000313" key="2">
    <source>
        <dbReference type="Proteomes" id="UP000724584"/>
    </source>
</evidence>
<dbReference type="EMBL" id="JAGIZQ010000002">
    <property type="protein sequence ID" value="KAH6641052.1"/>
    <property type="molecule type" value="Genomic_DNA"/>
</dbReference>
<organism evidence="1 2">
    <name type="scientific">Chaetomium tenue</name>
    <dbReference type="NCBI Taxonomy" id="1854479"/>
    <lineage>
        <taxon>Eukaryota</taxon>
        <taxon>Fungi</taxon>
        <taxon>Dikarya</taxon>
        <taxon>Ascomycota</taxon>
        <taxon>Pezizomycotina</taxon>
        <taxon>Sordariomycetes</taxon>
        <taxon>Sordariomycetidae</taxon>
        <taxon>Sordariales</taxon>
        <taxon>Chaetomiaceae</taxon>
        <taxon>Chaetomium</taxon>
    </lineage>
</organism>
<proteinExistence type="predicted"/>
<dbReference type="Proteomes" id="UP000724584">
    <property type="component" value="Unassembled WGS sequence"/>
</dbReference>